<gene>
    <name evidence="3" type="ORF">ERS852572_00174</name>
</gene>
<dbReference type="EMBL" id="CYXZ01000001">
    <property type="protein sequence ID" value="CUM72763.1"/>
    <property type="molecule type" value="Genomic_DNA"/>
</dbReference>
<dbReference type="Gene3D" id="3.30.565.10">
    <property type="entry name" value="Histidine kinase-like ATPase, C-terminal domain"/>
    <property type="match status" value="1"/>
</dbReference>
<evidence type="ECO:0000313" key="3">
    <source>
        <dbReference type="EMBL" id="CUM72763.1"/>
    </source>
</evidence>
<dbReference type="STRING" id="166486.ERS852572_00174"/>
<evidence type="ECO:0000259" key="2">
    <source>
        <dbReference type="Pfam" id="PF14501"/>
    </source>
</evidence>
<feature type="domain" description="Sensor histidine kinase NatK-like C-terminal" evidence="2">
    <location>
        <begin position="324"/>
        <end position="425"/>
    </location>
</feature>
<evidence type="ECO:0000256" key="1">
    <source>
        <dbReference type="SAM" id="Phobius"/>
    </source>
</evidence>
<evidence type="ECO:0000313" key="4">
    <source>
        <dbReference type="Proteomes" id="UP000095350"/>
    </source>
</evidence>
<dbReference type="PaxDb" id="166486-ERS852572_00174"/>
<dbReference type="AlphaFoldDB" id="A0A173R4C2"/>
<dbReference type="InterPro" id="IPR032834">
    <property type="entry name" value="NatK-like_C"/>
</dbReference>
<dbReference type="OrthoDB" id="9778566at2"/>
<reference evidence="3 4" key="1">
    <citation type="submission" date="2015-09" db="EMBL/GenBank/DDBJ databases">
        <authorList>
            <consortium name="Pathogen Informatics"/>
        </authorList>
    </citation>
    <scope>NUCLEOTIDE SEQUENCE [LARGE SCALE GENOMIC DNA]</scope>
    <source>
        <strain evidence="3 4">2789STDY5834960</strain>
    </source>
</reference>
<keyword evidence="1" id="KW-1133">Transmembrane helix</keyword>
<dbReference type="GO" id="GO:0016301">
    <property type="term" value="F:kinase activity"/>
    <property type="evidence" value="ECO:0007669"/>
    <property type="project" value="UniProtKB-KW"/>
</dbReference>
<keyword evidence="1" id="KW-0472">Membrane</keyword>
<accession>A0A173R4C2</accession>
<organism evidence="3 4">
    <name type="scientific">Roseburia intestinalis</name>
    <dbReference type="NCBI Taxonomy" id="166486"/>
    <lineage>
        <taxon>Bacteria</taxon>
        <taxon>Bacillati</taxon>
        <taxon>Bacillota</taxon>
        <taxon>Clostridia</taxon>
        <taxon>Lachnospirales</taxon>
        <taxon>Lachnospiraceae</taxon>
        <taxon>Roseburia</taxon>
    </lineage>
</organism>
<dbReference type="Pfam" id="PF14501">
    <property type="entry name" value="HATPase_c_5"/>
    <property type="match status" value="1"/>
</dbReference>
<feature type="transmembrane region" description="Helical" evidence="1">
    <location>
        <begin position="123"/>
        <end position="144"/>
    </location>
</feature>
<keyword evidence="3" id="KW-0418">Kinase</keyword>
<dbReference type="GO" id="GO:0042802">
    <property type="term" value="F:identical protein binding"/>
    <property type="evidence" value="ECO:0007669"/>
    <property type="project" value="TreeGrafter"/>
</dbReference>
<dbReference type="CDD" id="cd16935">
    <property type="entry name" value="HATPase_AgrC-ComD-like"/>
    <property type="match status" value="1"/>
</dbReference>
<dbReference type="SUPFAM" id="SSF55874">
    <property type="entry name" value="ATPase domain of HSP90 chaperone/DNA topoisomerase II/histidine kinase"/>
    <property type="match status" value="1"/>
</dbReference>
<feature type="transmembrane region" description="Helical" evidence="1">
    <location>
        <begin position="75"/>
        <end position="103"/>
    </location>
</feature>
<keyword evidence="3" id="KW-0808">Transferase</keyword>
<feature type="transmembrane region" description="Helical" evidence="1">
    <location>
        <begin position="156"/>
        <end position="175"/>
    </location>
</feature>
<dbReference type="InterPro" id="IPR036890">
    <property type="entry name" value="HATPase_C_sf"/>
</dbReference>
<dbReference type="Proteomes" id="UP000095350">
    <property type="component" value="Unassembled WGS sequence"/>
</dbReference>
<proteinExistence type="predicted"/>
<protein>
    <submittedName>
        <fullName evidence="3">Signal transduction histidine kinase regulating C4-dicarboxylate transport system</fullName>
    </submittedName>
</protein>
<dbReference type="PANTHER" id="PTHR40448">
    <property type="entry name" value="TWO-COMPONENT SENSOR HISTIDINE KINASE"/>
    <property type="match status" value="1"/>
</dbReference>
<sequence>MMKVMLAAIEIFSLVYQRIFAQKVLTQRKHSRVWECFVWGMYFVISNFFTYSFAKSAWDNTGIFVVSFFFALRILYIDSAWVLSAVTAFMAISGALSEVLTYYGWQIFVQKSGVKVDTANEDYLLLLVSKLVMFFFIKILLALIKWHKNIRLNTQEWVEIFMIPGGSIVILAEMICQKESMSETLDFVAALMVMLINIFTYYLYDKIGETAEKRVREEVLQEQSEYYLRQYNENMNLWVEMSEFRHNMTERYLMEKMYLEKGDYEALKKYCDNSLEKLHKQRKVSNTGCFYFDSIINYKAAVAETFDIKFETKLMIPRDLKVETEDICICLGNLLDNAIEASKKVKAEERSVCVEIRVDRRNLMMMVSNHYEEERKKSGNHYMTTKKEKHRHGFGLNIIRKIARRYDGEVIIDDGNHQFVVTVLLYEIFSM</sequence>
<dbReference type="PANTHER" id="PTHR40448:SF1">
    <property type="entry name" value="TWO-COMPONENT SENSOR HISTIDINE KINASE"/>
    <property type="match status" value="1"/>
</dbReference>
<feature type="transmembrane region" description="Helical" evidence="1">
    <location>
        <begin position="37"/>
        <end position="54"/>
    </location>
</feature>
<keyword evidence="1" id="KW-0812">Transmembrane</keyword>
<feature type="transmembrane region" description="Helical" evidence="1">
    <location>
        <begin position="187"/>
        <end position="204"/>
    </location>
</feature>
<name>A0A173R4C2_9FIRM</name>